<gene>
    <name evidence="2" type="ORF">PIIN_07874</name>
</gene>
<reference evidence="2 3" key="1">
    <citation type="journal article" date="2011" name="PLoS Pathog.">
        <title>Endophytic Life Strategies Decoded by Genome and Transcriptome Analyses of the Mutualistic Root Symbiont Piriformospora indica.</title>
        <authorList>
            <person name="Zuccaro A."/>
            <person name="Lahrmann U."/>
            <person name="Guldener U."/>
            <person name="Langen G."/>
            <person name="Pfiffi S."/>
            <person name="Biedenkopf D."/>
            <person name="Wong P."/>
            <person name="Samans B."/>
            <person name="Grimm C."/>
            <person name="Basiewicz M."/>
            <person name="Murat C."/>
            <person name="Martin F."/>
            <person name="Kogel K.H."/>
        </authorList>
    </citation>
    <scope>NUCLEOTIDE SEQUENCE [LARGE SCALE GENOMIC DNA]</scope>
    <source>
        <strain evidence="2 3">DSM 11827</strain>
    </source>
</reference>
<comment type="caution">
    <text evidence="2">The sequence shown here is derived from an EMBL/GenBank/DDBJ whole genome shotgun (WGS) entry which is preliminary data.</text>
</comment>
<feature type="compositionally biased region" description="Low complexity" evidence="1">
    <location>
        <begin position="1"/>
        <end position="20"/>
    </location>
</feature>
<evidence type="ECO:0000313" key="2">
    <source>
        <dbReference type="EMBL" id="CCA73921.1"/>
    </source>
</evidence>
<organism evidence="2 3">
    <name type="scientific">Serendipita indica (strain DSM 11827)</name>
    <name type="common">Root endophyte fungus</name>
    <name type="synonym">Piriformospora indica</name>
    <dbReference type="NCBI Taxonomy" id="1109443"/>
    <lineage>
        <taxon>Eukaryota</taxon>
        <taxon>Fungi</taxon>
        <taxon>Dikarya</taxon>
        <taxon>Basidiomycota</taxon>
        <taxon>Agaricomycotina</taxon>
        <taxon>Agaricomycetes</taxon>
        <taxon>Sebacinales</taxon>
        <taxon>Serendipitaceae</taxon>
        <taxon>Serendipita</taxon>
    </lineage>
</organism>
<evidence type="ECO:0000313" key="3">
    <source>
        <dbReference type="Proteomes" id="UP000007148"/>
    </source>
</evidence>
<name>G4TRH4_SERID</name>
<dbReference type="InParanoid" id="G4TRH4"/>
<keyword evidence="3" id="KW-1185">Reference proteome</keyword>
<dbReference type="EMBL" id="CAFZ01000263">
    <property type="protein sequence ID" value="CCA73921.1"/>
    <property type="molecule type" value="Genomic_DNA"/>
</dbReference>
<feature type="region of interest" description="Disordered" evidence="1">
    <location>
        <begin position="1"/>
        <end position="44"/>
    </location>
</feature>
<protein>
    <submittedName>
        <fullName evidence="2">Uncharacterized protein</fullName>
    </submittedName>
</protein>
<dbReference type="Proteomes" id="UP000007148">
    <property type="component" value="Unassembled WGS sequence"/>
</dbReference>
<evidence type="ECO:0000256" key="1">
    <source>
        <dbReference type="SAM" id="MobiDB-lite"/>
    </source>
</evidence>
<dbReference type="HOGENOM" id="CLU_931019_0_0_1"/>
<proteinExistence type="predicted"/>
<sequence>MHCNSPTSLSPCSPASASSSTRHEPSLSSPATNDKDDAPGPLEDLLAQLLQARERRRELEAEFAERRRLFEHEKASAEQKTKDLEAQLLNELERKRSRAHEKMIEVEQELEDVDSIARLGLGIGLSRSFDLEKRENSSVDEYMRPAVRTVGEGLDQSTWRWFDRELALPSASVESPMMSTILPEIGSIADFGHRDLPHPKQVIDLSPKSPAKTASELELKIHSSLDSLIDSQIVHSPRTEASSLDESGAIPQSPLLPTKELRVIDNSGVNDPSPLVAVRKESLLTLLRAFDQILLNESR</sequence>
<accession>G4TRH4</accession>
<dbReference type="AlphaFoldDB" id="G4TRH4"/>